<geneLocation type="mitochondrion" evidence="1"/>
<dbReference type="RefSeq" id="YP_009239282.1">
    <property type="nucleotide sequence ID" value="NC_029701.1"/>
</dbReference>
<organism evidence="1">
    <name type="scientific">Ulva linza</name>
    <dbReference type="NCBI Taxonomy" id="63409"/>
    <lineage>
        <taxon>Eukaryota</taxon>
        <taxon>Viridiplantae</taxon>
        <taxon>Chlorophyta</taxon>
        <taxon>core chlorophytes</taxon>
        <taxon>Ulvophyceae</taxon>
        <taxon>OUU clade</taxon>
        <taxon>Ulvales</taxon>
        <taxon>Ulvaceae</taxon>
        <taxon>Ulva</taxon>
    </lineage>
</organism>
<dbReference type="GO" id="GO:0005840">
    <property type="term" value="C:ribosome"/>
    <property type="evidence" value="ECO:0007669"/>
    <property type="project" value="UniProtKB-KW"/>
</dbReference>
<keyword evidence="1" id="KW-0496">Mitochondrion</keyword>
<reference evidence="1" key="1">
    <citation type="journal article" date="2016" name="Mitochondrial DNA Part B Resour">
        <title>Complete mitochondrial genome of Ulva linza, one of the causal species of green macroalgal blooms in Yellow Sea, China.</title>
        <authorList>
            <person name="Zhou L."/>
            <person name="Wang L."/>
            <person name="Zhang J."/>
            <person name="Cai C."/>
            <person name="He P."/>
        </authorList>
    </citation>
    <scope>NUCLEOTIDE SEQUENCE</scope>
</reference>
<dbReference type="SUPFAM" id="SSF54999">
    <property type="entry name" value="Ribosomal protein S10"/>
    <property type="match status" value="1"/>
</dbReference>
<evidence type="ECO:0000313" key="1">
    <source>
        <dbReference type="EMBL" id="AML80605.1"/>
    </source>
</evidence>
<accession>A0A2Z1FDL7</accession>
<dbReference type="GeneID" id="27107976"/>
<gene>
    <name evidence="1" type="primary">rps10</name>
</gene>
<dbReference type="Gene3D" id="3.30.70.600">
    <property type="entry name" value="Ribosomal protein S10 domain"/>
    <property type="match status" value="1"/>
</dbReference>
<proteinExistence type="predicted"/>
<name>A0A2Z1FDL7_9CHLO</name>
<dbReference type="EMBL" id="KU189740">
    <property type="protein sequence ID" value="AML80605.1"/>
    <property type="molecule type" value="Genomic_DNA"/>
</dbReference>
<dbReference type="AlphaFoldDB" id="A0A2Z1FDL7"/>
<dbReference type="InterPro" id="IPR036838">
    <property type="entry name" value="Ribosomal_uS10_dom_sf"/>
</dbReference>
<protein>
    <submittedName>
        <fullName evidence="1">Ribosomal protein S10</fullName>
    </submittedName>
</protein>
<keyword evidence="1" id="KW-0689">Ribosomal protein</keyword>
<sequence length="285" mass="33145">MLIKKQHNKNIISLGKLNKVKQQSCLLKTIQTLNKSLYFEHSAEITLAQRKKRKKRKKLGITLRSNTVCQVKDIRNSIGIIEKLINYLNYLCAKQLQTSFELCAIRLISDKTGVIKEFAPIILGLFTSSHANLLNCRDKPTMLSRYQEQQESWHHNRKPINYNISDCFNSKVPAPLLTNYLKQSRSFAERLDHNAYFGRSFFKLSKKFSSLRAINKKLVQRNNSKKLLTVIRAPFVFKKTREQFSLQKLSSHIVITFANSAQKHFIIQNLRLLKLPTELKMVSHN</sequence>
<keyword evidence="1" id="KW-0687">Ribonucleoprotein</keyword>